<keyword evidence="2" id="KW-0732">Signal</keyword>
<protein>
    <recommendedName>
        <fullName evidence="4">Secreted protein</fullName>
    </recommendedName>
</protein>
<proteinExistence type="predicted"/>
<organism evidence="3">
    <name type="scientific">Pseudo-nitzschia australis</name>
    <dbReference type="NCBI Taxonomy" id="44445"/>
    <lineage>
        <taxon>Eukaryota</taxon>
        <taxon>Sar</taxon>
        <taxon>Stramenopiles</taxon>
        <taxon>Ochrophyta</taxon>
        <taxon>Bacillariophyta</taxon>
        <taxon>Bacillariophyceae</taxon>
        <taxon>Bacillariophycidae</taxon>
        <taxon>Bacillariales</taxon>
        <taxon>Bacillariaceae</taxon>
        <taxon>Pseudo-nitzschia</taxon>
    </lineage>
</organism>
<dbReference type="EMBL" id="HBIX01021621">
    <property type="protein sequence ID" value="CAE0722409.1"/>
    <property type="molecule type" value="Transcribed_RNA"/>
</dbReference>
<evidence type="ECO:0000256" key="1">
    <source>
        <dbReference type="SAM" id="MobiDB-lite"/>
    </source>
</evidence>
<name>A0A7S4APE2_9STRA</name>
<evidence type="ECO:0008006" key="4">
    <source>
        <dbReference type="Google" id="ProtNLM"/>
    </source>
</evidence>
<evidence type="ECO:0000256" key="2">
    <source>
        <dbReference type="SAM" id="SignalP"/>
    </source>
</evidence>
<feature type="region of interest" description="Disordered" evidence="1">
    <location>
        <begin position="35"/>
        <end position="58"/>
    </location>
</feature>
<reference evidence="3" key="1">
    <citation type="submission" date="2021-01" db="EMBL/GenBank/DDBJ databases">
        <authorList>
            <person name="Corre E."/>
            <person name="Pelletier E."/>
            <person name="Niang G."/>
            <person name="Scheremetjew M."/>
            <person name="Finn R."/>
            <person name="Kale V."/>
            <person name="Holt S."/>
            <person name="Cochrane G."/>
            <person name="Meng A."/>
            <person name="Brown T."/>
            <person name="Cohen L."/>
        </authorList>
    </citation>
    <scope>NUCLEOTIDE SEQUENCE</scope>
    <source>
        <strain evidence="3">10249 10 AB</strain>
    </source>
</reference>
<sequence>METTPTTSSVLIWDVTWEVQLLLLLLSAESNATTRKCVSDGTTPGGRLSETHSVANPRNKRAAAPSTLLLGMIIVGAKGSNNSAGLERMTGETNQQHIP</sequence>
<gene>
    <name evidence="3" type="ORF">PAUS00366_LOCUS15164</name>
</gene>
<feature type="region of interest" description="Disordered" evidence="1">
    <location>
        <begin position="80"/>
        <end position="99"/>
    </location>
</feature>
<feature type="signal peptide" evidence="2">
    <location>
        <begin position="1"/>
        <end position="32"/>
    </location>
</feature>
<dbReference type="AlphaFoldDB" id="A0A7S4APE2"/>
<accession>A0A7S4APE2</accession>
<evidence type="ECO:0000313" key="3">
    <source>
        <dbReference type="EMBL" id="CAE0722409.1"/>
    </source>
</evidence>
<feature type="chain" id="PRO_5031086121" description="Secreted protein" evidence="2">
    <location>
        <begin position="33"/>
        <end position="99"/>
    </location>
</feature>